<protein>
    <submittedName>
        <fullName evidence="1">Uncharacterized protein</fullName>
    </submittedName>
</protein>
<organism evidence="1 2">
    <name type="scientific">candidate division MSBL1 archaeon SCGC-AAA261F19</name>
    <dbReference type="NCBI Taxonomy" id="1698275"/>
    <lineage>
        <taxon>Archaea</taxon>
        <taxon>Methanobacteriati</taxon>
        <taxon>Methanobacteriota</taxon>
        <taxon>candidate division MSBL1</taxon>
    </lineage>
</organism>
<evidence type="ECO:0000313" key="1">
    <source>
        <dbReference type="EMBL" id="KXB03514.1"/>
    </source>
</evidence>
<dbReference type="AlphaFoldDB" id="A0A133VAS4"/>
<evidence type="ECO:0000313" key="2">
    <source>
        <dbReference type="Proteomes" id="UP000070565"/>
    </source>
</evidence>
<sequence>MVGDGGCCCGTNIVNVRRIKIDGNEVGIVGIYELFKRYYKDGKNPEKVNGEEILKNIGEMNCISENKEDEYKRALMREYKRYCKDKEDGRIPKLLKK</sequence>
<keyword evidence="2" id="KW-1185">Reference proteome</keyword>
<accession>A0A133VAS4</accession>
<name>A0A133VAS4_9EURY</name>
<dbReference type="Proteomes" id="UP000070565">
    <property type="component" value="Unassembled WGS sequence"/>
</dbReference>
<dbReference type="EMBL" id="LHXZ01000011">
    <property type="protein sequence ID" value="KXB03514.1"/>
    <property type="molecule type" value="Genomic_DNA"/>
</dbReference>
<comment type="caution">
    <text evidence="1">The sequence shown here is derived from an EMBL/GenBank/DDBJ whole genome shotgun (WGS) entry which is preliminary data.</text>
</comment>
<proteinExistence type="predicted"/>
<gene>
    <name evidence="1" type="ORF">AKJ45_01450</name>
</gene>
<reference evidence="1 2" key="1">
    <citation type="journal article" date="2016" name="Sci. Rep.">
        <title>Metabolic traits of an uncultured archaeal lineage -MSBL1- from brine pools of the Red Sea.</title>
        <authorList>
            <person name="Mwirichia R."/>
            <person name="Alam I."/>
            <person name="Rashid M."/>
            <person name="Vinu M."/>
            <person name="Ba-Alawi W."/>
            <person name="Anthony Kamau A."/>
            <person name="Kamanda Ngugi D."/>
            <person name="Goker M."/>
            <person name="Klenk H.P."/>
            <person name="Bajic V."/>
            <person name="Stingl U."/>
        </authorList>
    </citation>
    <scope>NUCLEOTIDE SEQUENCE [LARGE SCALE GENOMIC DNA]</scope>
    <source>
        <strain evidence="1">SCGC-AAA261F19</strain>
    </source>
</reference>